<dbReference type="InterPro" id="IPR000515">
    <property type="entry name" value="MetI-like"/>
</dbReference>
<organism evidence="9 10">
    <name type="scientific">Paenibacillus silvestris</name>
    <dbReference type="NCBI Taxonomy" id="2606219"/>
    <lineage>
        <taxon>Bacteria</taxon>
        <taxon>Bacillati</taxon>
        <taxon>Bacillota</taxon>
        <taxon>Bacilli</taxon>
        <taxon>Bacillales</taxon>
        <taxon>Paenibacillaceae</taxon>
        <taxon>Paenibacillus</taxon>
    </lineage>
</organism>
<feature type="transmembrane region" description="Helical" evidence="7">
    <location>
        <begin position="290"/>
        <end position="307"/>
    </location>
</feature>
<dbReference type="AlphaFoldDB" id="A0A6L8VA58"/>
<feature type="transmembrane region" description="Helical" evidence="7">
    <location>
        <begin position="225"/>
        <end position="250"/>
    </location>
</feature>
<dbReference type="Proteomes" id="UP000481087">
    <property type="component" value="Unassembled WGS sequence"/>
</dbReference>
<gene>
    <name evidence="9" type="ORF">GQF01_28780</name>
</gene>
<dbReference type="Gene3D" id="1.10.3720.10">
    <property type="entry name" value="MetI-like"/>
    <property type="match status" value="1"/>
</dbReference>
<dbReference type="InterPro" id="IPR051393">
    <property type="entry name" value="ABC_transporter_permease"/>
</dbReference>
<protein>
    <submittedName>
        <fullName evidence="9">ABC transporter permease subunit</fullName>
    </submittedName>
</protein>
<dbReference type="InterPro" id="IPR035906">
    <property type="entry name" value="MetI-like_sf"/>
</dbReference>
<evidence type="ECO:0000256" key="5">
    <source>
        <dbReference type="ARBA" id="ARBA00022989"/>
    </source>
</evidence>
<evidence type="ECO:0000313" key="10">
    <source>
        <dbReference type="Proteomes" id="UP000481087"/>
    </source>
</evidence>
<sequence>MESDAAVSLPSSKQVTKPSFWKKLRGQTASDEKPIGYLFILPASLHLIVFIIYPILFALYLSFHKWSILKPDKPFVGLGNYTKLLDDTDFWIAMKHTFYFVAGSVPTGIAVSLIVAIVLNRKMRGVYWFRTIFFLPVISSTVAIAMVWQWILQPEFGLLNFLLAKVGITGIKWLLDPNWAMIAVIMVSVWKGIGYQMIIFLAGLQGIPDHLYEAAKIDGASRWRMFWSVTVPLLTPTLFFLAVTSVISSFQVFTVVYMLTEGGPLGSTDVVVYHIYDQAFKRFNMGYASAQSYVLFAVIFTVTMIQIKVMKRFNYEY</sequence>
<dbReference type="EMBL" id="WTUZ01000038">
    <property type="protein sequence ID" value="MZQ86100.1"/>
    <property type="molecule type" value="Genomic_DNA"/>
</dbReference>
<comment type="similarity">
    <text evidence="7">Belongs to the binding-protein-dependent transport system permease family.</text>
</comment>
<accession>A0A6L8VA58</accession>
<comment type="subcellular location">
    <subcellularLocation>
        <location evidence="1 7">Cell membrane</location>
        <topology evidence="1 7">Multi-pass membrane protein</topology>
    </subcellularLocation>
</comment>
<dbReference type="PANTHER" id="PTHR30193:SF37">
    <property type="entry name" value="INNER MEMBRANE ABC TRANSPORTER PERMEASE PROTEIN YCJO"/>
    <property type="match status" value="1"/>
</dbReference>
<keyword evidence="10" id="KW-1185">Reference proteome</keyword>
<name>A0A6L8VA58_9BACL</name>
<feature type="transmembrane region" description="Helical" evidence="7">
    <location>
        <begin position="179"/>
        <end position="204"/>
    </location>
</feature>
<evidence type="ECO:0000256" key="1">
    <source>
        <dbReference type="ARBA" id="ARBA00004651"/>
    </source>
</evidence>
<feature type="transmembrane region" description="Helical" evidence="7">
    <location>
        <begin position="35"/>
        <end position="61"/>
    </location>
</feature>
<evidence type="ECO:0000256" key="2">
    <source>
        <dbReference type="ARBA" id="ARBA00022448"/>
    </source>
</evidence>
<keyword evidence="5 7" id="KW-1133">Transmembrane helix</keyword>
<feature type="transmembrane region" description="Helical" evidence="7">
    <location>
        <begin position="131"/>
        <end position="151"/>
    </location>
</feature>
<evidence type="ECO:0000256" key="7">
    <source>
        <dbReference type="RuleBase" id="RU363032"/>
    </source>
</evidence>
<dbReference type="Pfam" id="PF00528">
    <property type="entry name" value="BPD_transp_1"/>
    <property type="match status" value="1"/>
</dbReference>
<dbReference type="CDD" id="cd06261">
    <property type="entry name" value="TM_PBP2"/>
    <property type="match status" value="1"/>
</dbReference>
<dbReference type="GO" id="GO:0005886">
    <property type="term" value="C:plasma membrane"/>
    <property type="evidence" value="ECO:0007669"/>
    <property type="project" value="UniProtKB-SubCell"/>
</dbReference>
<dbReference type="PROSITE" id="PS50928">
    <property type="entry name" value="ABC_TM1"/>
    <property type="match status" value="1"/>
</dbReference>
<dbReference type="SUPFAM" id="SSF161098">
    <property type="entry name" value="MetI-like"/>
    <property type="match status" value="1"/>
</dbReference>
<evidence type="ECO:0000256" key="4">
    <source>
        <dbReference type="ARBA" id="ARBA00022692"/>
    </source>
</evidence>
<keyword evidence="4 7" id="KW-0812">Transmembrane</keyword>
<comment type="caution">
    <text evidence="9">The sequence shown here is derived from an EMBL/GenBank/DDBJ whole genome shotgun (WGS) entry which is preliminary data.</text>
</comment>
<evidence type="ECO:0000259" key="8">
    <source>
        <dbReference type="PROSITE" id="PS50928"/>
    </source>
</evidence>
<keyword evidence="3" id="KW-1003">Cell membrane</keyword>
<evidence type="ECO:0000256" key="6">
    <source>
        <dbReference type="ARBA" id="ARBA00023136"/>
    </source>
</evidence>
<dbReference type="PANTHER" id="PTHR30193">
    <property type="entry name" value="ABC TRANSPORTER PERMEASE PROTEIN"/>
    <property type="match status" value="1"/>
</dbReference>
<evidence type="ECO:0000313" key="9">
    <source>
        <dbReference type="EMBL" id="MZQ86100.1"/>
    </source>
</evidence>
<proteinExistence type="inferred from homology"/>
<keyword evidence="2 7" id="KW-0813">Transport</keyword>
<evidence type="ECO:0000256" key="3">
    <source>
        <dbReference type="ARBA" id="ARBA00022475"/>
    </source>
</evidence>
<feature type="transmembrane region" description="Helical" evidence="7">
    <location>
        <begin position="98"/>
        <end position="119"/>
    </location>
</feature>
<keyword evidence="6 7" id="KW-0472">Membrane</keyword>
<feature type="domain" description="ABC transmembrane type-1" evidence="8">
    <location>
        <begin position="94"/>
        <end position="306"/>
    </location>
</feature>
<dbReference type="GO" id="GO:0055085">
    <property type="term" value="P:transmembrane transport"/>
    <property type="evidence" value="ECO:0007669"/>
    <property type="project" value="InterPro"/>
</dbReference>
<reference evidence="9 10" key="1">
    <citation type="submission" date="2019-12" db="EMBL/GenBank/DDBJ databases">
        <title>Paenibacillus sp. nov. sp. isolated from soil.</title>
        <authorList>
            <person name="Kim J."/>
            <person name="Jeong S.E."/>
            <person name="Jung H.S."/>
            <person name="Jeon C.O."/>
        </authorList>
    </citation>
    <scope>NUCLEOTIDE SEQUENCE [LARGE SCALE GENOMIC DNA]</scope>
    <source>
        <strain evidence="9 10">5J-6</strain>
    </source>
</reference>
<dbReference type="RefSeq" id="WP_161410409.1">
    <property type="nucleotide sequence ID" value="NZ_WTUZ01000038.1"/>
</dbReference>